<name>A0ABX4NLE8_9LEPT</name>
<reference evidence="1 2" key="1">
    <citation type="submission" date="2017-07" db="EMBL/GenBank/DDBJ databases">
        <title>Leptospira spp. isolated from tropical soils.</title>
        <authorList>
            <person name="Thibeaux R."/>
            <person name="Iraola G."/>
            <person name="Ferres I."/>
            <person name="Bierque E."/>
            <person name="Girault D."/>
            <person name="Soupe-Gilbert M.-E."/>
            <person name="Picardeau M."/>
            <person name="Goarant C."/>
        </authorList>
    </citation>
    <scope>NUCLEOTIDE SEQUENCE [LARGE SCALE GENOMIC DNA]</scope>
    <source>
        <strain evidence="1 2">FH4-C-A1</strain>
    </source>
</reference>
<keyword evidence="2" id="KW-1185">Reference proteome</keyword>
<gene>
    <name evidence="1" type="ORF">CH367_18295</name>
</gene>
<evidence type="ECO:0008006" key="3">
    <source>
        <dbReference type="Google" id="ProtNLM"/>
    </source>
</evidence>
<evidence type="ECO:0000313" key="1">
    <source>
        <dbReference type="EMBL" id="PJZ55818.1"/>
    </source>
</evidence>
<dbReference type="EMBL" id="NPDS01000009">
    <property type="protein sequence ID" value="PJZ55818.1"/>
    <property type="molecule type" value="Genomic_DNA"/>
</dbReference>
<dbReference type="Proteomes" id="UP000231879">
    <property type="component" value="Unassembled WGS sequence"/>
</dbReference>
<organism evidence="1 2">
    <name type="scientific">Leptospira barantonii</name>
    <dbReference type="NCBI Taxonomy" id="2023184"/>
    <lineage>
        <taxon>Bacteria</taxon>
        <taxon>Pseudomonadati</taxon>
        <taxon>Spirochaetota</taxon>
        <taxon>Spirochaetia</taxon>
        <taxon>Leptospirales</taxon>
        <taxon>Leptospiraceae</taxon>
        <taxon>Leptospira</taxon>
    </lineage>
</organism>
<comment type="caution">
    <text evidence="1">The sequence shown here is derived from an EMBL/GenBank/DDBJ whole genome shotgun (WGS) entry which is preliminary data.</text>
</comment>
<sequence>MRAENVLKKFSKTILLLTLAFVLLSSILDLNAGTLSFREKKKSIERKIRILEESRKAIPFQKQEENWNRISTLRDRFQNFARSGTAREREESLLLLERAVPQVTADFAEAGKVSAKNLIVLYSEGYLQKKNHPEETPVSASAEEKASNYFRMAKEELNQAEKFDRDRNDFYALVLYGRSIQYSLNALDVLSLEIPSGYSGILKKKKRS</sequence>
<proteinExistence type="predicted"/>
<protein>
    <recommendedName>
        <fullName evidence="3">PROCN domain protein</fullName>
    </recommendedName>
</protein>
<evidence type="ECO:0000313" key="2">
    <source>
        <dbReference type="Proteomes" id="UP000231879"/>
    </source>
</evidence>
<accession>A0ABX4NLE8</accession>